<dbReference type="AlphaFoldDB" id="A0A2J7ZPM1"/>
<protein>
    <submittedName>
        <fullName evidence="2">Uncharacterized protein</fullName>
    </submittedName>
</protein>
<gene>
    <name evidence="2" type="ORF">TSOC_011829</name>
</gene>
<dbReference type="EMBL" id="PGGS01000699">
    <property type="protein sequence ID" value="PNH02213.1"/>
    <property type="molecule type" value="Genomic_DNA"/>
</dbReference>
<feature type="region of interest" description="Disordered" evidence="1">
    <location>
        <begin position="79"/>
        <end position="153"/>
    </location>
</feature>
<sequence length="328" mass="33213">MRPPHGAALLKTPIKRCRVHVRLCPCAQGSSASLGPASSTQPGLQQARRAGHPAGWASAASSAAPSAPLLLLLAPPSPPPPVTSVPSRQSYVGSTTPMSSSSSCRQLAAPPSKPLDRSRATASCAAAGSHWRAARPSRPPAHEPSAPSIPGRGNAATVRIRLSGEPSAPPSSSACSSSRISLPPVASSAAACRGSPYASSRPSSGQLHSEGSSCTAQAAPCRAQPALSPPAAAAAAANTGAGRAVSGPRGSRASCRAPRLLLLLRLEPHRRVLRRRARRGPTNRGGSSSACARPYTLPPSAAASCATTCAAMAYCRQGPDRMVRTLQA</sequence>
<name>A0A2J7ZPM1_9CHLO</name>
<accession>A0A2J7ZPM1</accession>
<feature type="region of interest" description="Disordered" evidence="1">
    <location>
        <begin position="30"/>
        <end position="59"/>
    </location>
</feature>
<evidence type="ECO:0000256" key="1">
    <source>
        <dbReference type="SAM" id="MobiDB-lite"/>
    </source>
</evidence>
<feature type="region of interest" description="Disordered" evidence="1">
    <location>
        <begin position="191"/>
        <end position="212"/>
    </location>
</feature>
<feature type="compositionally biased region" description="Polar residues" evidence="1">
    <location>
        <begin position="84"/>
        <end position="98"/>
    </location>
</feature>
<feature type="region of interest" description="Disordered" evidence="1">
    <location>
        <begin position="273"/>
        <end position="293"/>
    </location>
</feature>
<dbReference type="Proteomes" id="UP000236333">
    <property type="component" value="Unassembled WGS sequence"/>
</dbReference>
<keyword evidence="3" id="KW-1185">Reference proteome</keyword>
<evidence type="ECO:0000313" key="3">
    <source>
        <dbReference type="Proteomes" id="UP000236333"/>
    </source>
</evidence>
<feature type="compositionally biased region" description="Polar residues" evidence="1">
    <location>
        <begin position="197"/>
        <end position="212"/>
    </location>
</feature>
<reference evidence="2 3" key="1">
    <citation type="journal article" date="2017" name="Mol. Biol. Evol.">
        <title>The 4-celled Tetrabaena socialis nuclear genome reveals the essential components for genetic control of cell number at the origin of multicellularity in the volvocine lineage.</title>
        <authorList>
            <person name="Featherston J."/>
            <person name="Arakaki Y."/>
            <person name="Hanschen E.R."/>
            <person name="Ferris P.J."/>
            <person name="Michod R.E."/>
            <person name="Olson B.J.S.C."/>
            <person name="Nozaki H."/>
            <person name="Durand P.M."/>
        </authorList>
    </citation>
    <scope>NUCLEOTIDE SEQUENCE [LARGE SCALE GENOMIC DNA]</scope>
    <source>
        <strain evidence="2 3">NIES-571</strain>
    </source>
</reference>
<proteinExistence type="predicted"/>
<evidence type="ECO:0000313" key="2">
    <source>
        <dbReference type="EMBL" id="PNH02213.1"/>
    </source>
</evidence>
<feature type="compositionally biased region" description="Polar residues" evidence="1">
    <location>
        <begin position="30"/>
        <end position="44"/>
    </location>
</feature>
<comment type="caution">
    <text evidence="2">The sequence shown here is derived from an EMBL/GenBank/DDBJ whole genome shotgun (WGS) entry which is preliminary data.</text>
</comment>
<organism evidence="2 3">
    <name type="scientific">Tetrabaena socialis</name>
    <dbReference type="NCBI Taxonomy" id="47790"/>
    <lineage>
        <taxon>Eukaryota</taxon>
        <taxon>Viridiplantae</taxon>
        <taxon>Chlorophyta</taxon>
        <taxon>core chlorophytes</taxon>
        <taxon>Chlorophyceae</taxon>
        <taxon>CS clade</taxon>
        <taxon>Chlamydomonadales</taxon>
        <taxon>Tetrabaenaceae</taxon>
        <taxon>Tetrabaena</taxon>
    </lineage>
</organism>